<dbReference type="GO" id="GO:0017000">
    <property type="term" value="P:antibiotic biosynthetic process"/>
    <property type="evidence" value="ECO:0007669"/>
    <property type="project" value="InterPro"/>
</dbReference>
<dbReference type="Gene3D" id="1.10.1400.10">
    <property type="match status" value="1"/>
</dbReference>
<dbReference type="GO" id="GO:0016811">
    <property type="term" value="F:hydrolase activity, acting on carbon-nitrogen (but not peptide) bonds, in linear amides"/>
    <property type="evidence" value="ECO:0007669"/>
    <property type="project" value="InterPro"/>
</dbReference>
<organism evidence="6 7">
    <name type="scientific">Erythrobacter longus</name>
    <dbReference type="NCBI Taxonomy" id="1044"/>
    <lineage>
        <taxon>Bacteria</taxon>
        <taxon>Pseudomonadati</taxon>
        <taxon>Pseudomonadota</taxon>
        <taxon>Alphaproteobacteria</taxon>
        <taxon>Sphingomonadales</taxon>
        <taxon>Erythrobacteraceae</taxon>
        <taxon>Erythrobacter/Porphyrobacter group</taxon>
        <taxon>Erythrobacter</taxon>
    </lineage>
</organism>
<comment type="similarity">
    <text evidence="1">Belongs to the peptidase S45 family.</text>
</comment>
<accession>A0A074M9B6</accession>
<dbReference type="Proteomes" id="UP000027647">
    <property type="component" value="Unassembled WGS sequence"/>
</dbReference>
<dbReference type="InterPro" id="IPR002692">
    <property type="entry name" value="S45"/>
</dbReference>
<sequence length="766" mass="82509">MAHGLGALLASTALAATAAADDHAASEQGTFQADITRTTHNIAHIEAETWEGVGYGVAYAYAQDNICMLAEEFVSVRGERSLYYGPEGRNELGLRGADNLTSDVFFRSQINLPALREGLEGSSPINQALIAGYVAGYNRFLFDNPVATLPKECRDAQWVRPITTDDMLRLNEKTMLLASSLQFAGAIANAAPPSDTVAIADPQAITFPDPPEPNYGSNGWAFGSEATADGKGLLIGNPHFPWEGPARFWQMHVRGPYGYDVMGVGIAGTPLPTLGFNKDVAWTHTVTAARHFTVYMLQLAPGDPTSYMVDGEAVPMEETLVSVPMPGEEEPFETVLYSTQFGPVVSLPSAGAQWTRQMAFTLRDANTGNQRGMDAWLGIGFSSTVGEVESAISETLGIPWVNTIAADREGNALHADITAVPNVSKEFIHGCSTPFTQMVEGQITLLDGSRSECDWMSQPTAASQPGLMPANDQASRIRKDYVTNSNDSYWLSHAGEPYRELSPILGGHKTQLSLRSRSNFIETEAMLAAGPMDHSRAQELVFGNKVLSAEMALDAVLDLCEGNNALAEACGVLSRWDRRVNNESKGAHLFVAFWEKTPGGPNFWNTKFDPENPVATPADLNIEGDAGEKLLTALREAVEQLTEAGIALDASLGDVVTRASGDEKIAIHGGPGGPGILNMQRSRLIEGGMTPVHGSSYIQIVGFDEDGPVADAILSYSQSTDPASPFYADQTRLYSQKKWHRLPFSDEEIEAARIGETLTISEEAAE</sequence>
<proteinExistence type="inferred from homology"/>
<dbReference type="OrthoDB" id="9760084at2"/>
<dbReference type="PANTHER" id="PTHR34218:SF3">
    <property type="entry name" value="ACYL-HOMOSERINE LACTONE ACYLASE PVDQ"/>
    <property type="match status" value="1"/>
</dbReference>
<dbReference type="STRING" id="1044.EH31_01660"/>
<dbReference type="AlphaFoldDB" id="A0A074M9B6"/>
<dbReference type="Gene3D" id="1.10.439.10">
    <property type="entry name" value="Penicillin Amidohydrolase, domain 1"/>
    <property type="match status" value="1"/>
</dbReference>
<evidence type="ECO:0000313" key="7">
    <source>
        <dbReference type="Proteomes" id="UP000027647"/>
    </source>
</evidence>
<reference evidence="6 7" key="1">
    <citation type="submission" date="2014-04" db="EMBL/GenBank/DDBJ databases">
        <title>A comprehensive comparison of genomes of Erythrobacter spp. strains.</title>
        <authorList>
            <person name="Zheng Q."/>
        </authorList>
    </citation>
    <scope>NUCLEOTIDE SEQUENCE [LARGE SCALE GENOMIC DNA]</scope>
    <source>
        <strain evidence="6 7">DSM 6997</strain>
    </source>
</reference>
<dbReference type="InterPro" id="IPR029055">
    <property type="entry name" value="Ntn_hydrolases_N"/>
</dbReference>
<protein>
    <submittedName>
        <fullName evidence="6">Acyl-homoserine-lactone acylase</fullName>
    </submittedName>
</protein>
<evidence type="ECO:0000256" key="2">
    <source>
        <dbReference type="ARBA" id="ARBA00022729"/>
    </source>
</evidence>
<keyword evidence="2 5" id="KW-0732">Signal</keyword>
<dbReference type="MEROPS" id="S45.005"/>
<feature type="chain" id="PRO_5012745816" evidence="5">
    <location>
        <begin position="16"/>
        <end position="766"/>
    </location>
</feature>
<dbReference type="EMBL" id="JMIW01000001">
    <property type="protein sequence ID" value="KEO91396.1"/>
    <property type="molecule type" value="Genomic_DNA"/>
</dbReference>
<dbReference type="eggNOG" id="COG2366">
    <property type="taxonomic scope" value="Bacteria"/>
</dbReference>
<comment type="caution">
    <text evidence="6">The sequence shown here is derived from an EMBL/GenBank/DDBJ whole genome shotgun (WGS) entry which is preliminary data.</text>
</comment>
<dbReference type="Gene3D" id="3.60.20.10">
    <property type="entry name" value="Glutamine Phosphoribosylpyrophosphate, subunit 1, domain 1"/>
    <property type="match status" value="1"/>
</dbReference>
<dbReference type="InterPro" id="IPR043147">
    <property type="entry name" value="Penicillin_amidase_A-knob"/>
</dbReference>
<dbReference type="SUPFAM" id="SSF56235">
    <property type="entry name" value="N-terminal nucleophile aminohydrolases (Ntn hydrolases)"/>
    <property type="match status" value="1"/>
</dbReference>
<dbReference type="Gene3D" id="2.30.120.10">
    <property type="match status" value="1"/>
</dbReference>
<evidence type="ECO:0000313" key="6">
    <source>
        <dbReference type="EMBL" id="KEO91396.1"/>
    </source>
</evidence>
<dbReference type="PANTHER" id="PTHR34218">
    <property type="entry name" value="PEPTIDASE S45 PENICILLIN AMIDASE"/>
    <property type="match status" value="1"/>
</dbReference>
<dbReference type="InterPro" id="IPR023343">
    <property type="entry name" value="Penicillin_amidase_dom1"/>
</dbReference>
<evidence type="ECO:0000256" key="1">
    <source>
        <dbReference type="ARBA" id="ARBA00006586"/>
    </source>
</evidence>
<keyword evidence="3" id="KW-0378">Hydrolase</keyword>
<keyword evidence="7" id="KW-1185">Reference proteome</keyword>
<name>A0A074M9B6_ERYLO</name>
<evidence type="ECO:0000256" key="4">
    <source>
        <dbReference type="ARBA" id="ARBA00023145"/>
    </source>
</evidence>
<evidence type="ECO:0000256" key="3">
    <source>
        <dbReference type="ARBA" id="ARBA00022801"/>
    </source>
</evidence>
<dbReference type="InterPro" id="IPR043146">
    <property type="entry name" value="Penicillin_amidase_N_B-knob"/>
</dbReference>
<keyword evidence="4" id="KW-0865">Zymogen</keyword>
<gene>
    <name evidence="6" type="ORF">EH31_01660</name>
</gene>
<feature type="signal peptide" evidence="5">
    <location>
        <begin position="1"/>
        <end position="15"/>
    </location>
</feature>
<dbReference type="Pfam" id="PF01804">
    <property type="entry name" value="Penicil_amidase"/>
    <property type="match status" value="1"/>
</dbReference>
<evidence type="ECO:0000256" key="5">
    <source>
        <dbReference type="SAM" id="SignalP"/>
    </source>
</evidence>